<accession>A0A7X1NEI9</accession>
<proteinExistence type="predicted"/>
<evidence type="ECO:0000313" key="4">
    <source>
        <dbReference type="Proteomes" id="UP000484381"/>
    </source>
</evidence>
<protein>
    <submittedName>
        <fullName evidence="3">Uncharacterized protein</fullName>
    </submittedName>
</protein>
<evidence type="ECO:0000313" key="3">
    <source>
        <dbReference type="EMBL" id="MPW20071.1"/>
    </source>
</evidence>
<feature type="transmembrane region" description="Helical" evidence="2">
    <location>
        <begin position="6"/>
        <end position="25"/>
    </location>
</feature>
<organism evidence="3 4">
    <name type="scientific">Paraburkholderia franconis</name>
    <dbReference type="NCBI Taxonomy" id="2654983"/>
    <lineage>
        <taxon>Bacteria</taxon>
        <taxon>Pseudomonadati</taxon>
        <taxon>Pseudomonadota</taxon>
        <taxon>Betaproteobacteria</taxon>
        <taxon>Burkholderiales</taxon>
        <taxon>Burkholderiaceae</taxon>
        <taxon>Paraburkholderia</taxon>
    </lineage>
</organism>
<dbReference type="RefSeq" id="WP_152762672.1">
    <property type="nucleotide sequence ID" value="NZ_WHNP01000025.1"/>
</dbReference>
<comment type="caution">
    <text evidence="3">The sequence shown here is derived from an EMBL/GenBank/DDBJ whole genome shotgun (WGS) entry which is preliminary data.</text>
</comment>
<keyword evidence="4" id="KW-1185">Reference proteome</keyword>
<dbReference type="AlphaFoldDB" id="A0A7X1NEI9"/>
<evidence type="ECO:0000256" key="1">
    <source>
        <dbReference type="SAM" id="MobiDB-lite"/>
    </source>
</evidence>
<evidence type="ECO:0000256" key="2">
    <source>
        <dbReference type="SAM" id="Phobius"/>
    </source>
</evidence>
<name>A0A7X1NEI9_9BURK</name>
<keyword evidence="2" id="KW-0472">Membrane</keyword>
<dbReference type="Proteomes" id="UP000484381">
    <property type="component" value="Unassembled WGS sequence"/>
</dbReference>
<feature type="region of interest" description="Disordered" evidence="1">
    <location>
        <begin position="58"/>
        <end position="80"/>
    </location>
</feature>
<dbReference type="EMBL" id="WHNP01000025">
    <property type="protein sequence ID" value="MPW20071.1"/>
    <property type="molecule type" value="Genomic_DNA"/>
</dbReference>
<reference evidence="3 4" key="1">
    <citation type="submission" date="2019-10" db="EMBL/GenBank/DDBJ databases">
        <title>Paraburkholderia sp. isolated from nodules of Mimosa pudica from Brazilian Atlantic Forest soils.</title>
        <authorList>
            <person name="Paulitsch F."/>
            <person name="Hungria M."/>
            <person name="Dall'Agnol R."/>
        </authorList>
    </citation>
    <scope>NUCLEOTIDE SEQUENCE [LARGE SCALE GENOMIC DNA]</scope>
    <source>
        <strain evidence="3 4">CNPSo 3157</strain>
    </source>
</reference>
<gene>
    <name evidence="3" type="ORF">GCT13_25055</name>
</gene>
<keyword evidence="2" id="KW-0812">Transmembrane</keyword>
<feature type="compositionally biased region" description="Basic and acidic residues" evidence="1">
    <location>
        <begin position="59"/>
        <end position="70"/>
    </location>
</feature>
<sequence>MINKPILLIIAVLLAGIAASLVYLVHDRQVHNAQEEAAYQDHLKFKAGLLGITPQQLEQEEKADGSEAGERAAAAAAVGH</sequence>
<keyword evidence="2" id="KW-1133">Transmembrane helix</keyword>